<dbReference type="RefSeq" id="WP_222872679.1">
    <property type="nucleotide sequence ID" value="NZ_CP039704.1"/>
</dbReference>
<keyword evidence="3" id="KW-1185">Reference proteome</keyword>
<gene>
    <name evidence="2" type="ORF">E6W36_10965</name>
</gene>
<dbReference type="KEGG" id="hgn:E6W36_10965"/>
<keyword evidence="1" id="KW-0472">Membrane</keyword>
<dbReference type="AlphaFoldDB" id="A0A4D7BWR2"/>
<organism evidence="2 3">
    <name type="scientific">Hankyongella ginsenosidimutans</name>
    <dbReference type="NCBI Taxonomy" id="1763828"/>
    <lineage>
        <taxon>Bacteria</taxon>
        <taxon>Pseudomonadati</taxon>
        <taxon>Pseudomonadota</taxon>
        <taxon>Alphaproteobacteria</taxon>
        <taxon>Sphingomonadales</taxon>
        <taxon>Sphingomonadaceae</taxon>
        <taxon>Hankyongella</taxon>
    </lineage>
</organism>
<feature type="transmembrane region" description="Helical" evidence="1">
    <location>
        <begin position="21"/>
        <end position="42"/>
    </location>
</feature>
<evidence type="ECO:0000313" key="3">
    <source>
        <dbReference type="Proteomes" id="UP000298714"/>
    </source>
</evidence>
<sequence length="73" mass="7667">MFETVMGSAKLFFQGKLFRDTGLAIRLLLLGALIAAAVTVAVGLVLPVWAAGIAGGFVGGGVQPWLYRNIKYA</sequence>
<keyword evidence="1" id="KW-0812">Transmembrane</keyword>
<proteinExistence type="predicted"/>
<name>A0A4D7BWR2_9SPHN</name>
<evidence type="ECO:0000256" key="1">
    <source>
        <dbReference type="SAM" id="Phobius"/>
    </source>
</evidence>
<accession>A0A4D7BWR2</accession>
<keyword evidence="1" id="KW-1133">Transmembrane helix</keyword>
<feature type="transmembrane region" description="Helical" evidence="1">
    <location>
        <begin position="48"/>
        <end position="67"/>
    </location>
</feature>
<protein>
    <submittedName>
        <fullName evidence="2">Uncharacterized protein</fullName>
    </submittedName>
</protein>
<evidence type="ECO:0000313" key="2">
    <source>
        <dbReference type="EMBL" id="QCI79839.1"/>
    </source>
</evidence>
<dbReference type="EMBL" id="CP039704">
    <property type="protein sequence ID" value="QCI79839.1"/>
    <property type="molecule type" value="Genomic_DNA"/>
</dbReference>
<dbReference type="Proteomes" id="UP000298714">
    <property type="component" value="Chromosome"/>
</dbReference>
<reference evidence="3" key="1">
    <citation type="submission" date="2019-04" db="EMBL/GenBank/DDBJ databases">
        <title>Complete genome sequence of Sphingomonas sp. W1-2-3.</title>
        <authorList>
            <person name="Im W.T."/>
        </authorList>
    </citation>
    <scope>NUCLEOTIDE SEQUENCE [LARGE SCALE GENOMIC DNA]</scope>
    <source>
        <strain evidence="3">W1-2-3</strain>
    </source>
</reference>